<organism evidence="3 4">
    <name type="scientific">Vibrio nigripulchritudo</name>
    <dbReference type="NCBI Taxonomy" id="28173"/>
    <lineage>
        <taxon>Bacteria</taxon>
        <taxon>Pseudomonadati</taxon>
        <taxon>Pseudomonadota</taxon>
        <taxon>Gammaproteobacteria</taxon>
        <taxon>Vibrionales</taxon>
        <taxon>Vibrionaceae</taxon>
        <taxon>Vibrio</taxon>
    </lineage>
</organism>
<evidence type="ECO:0000256" key="1">
    <source>
        <dbReference type="SAM" id="SignalP"/>
    </source>
</evidence>
<feature type="signal peptide" evidence="1">
    <location>
        <begin position="1"/>
        <end position="17"/>
    </location>
</feature>
<dbReference type="PATRIC" id="fig|1260221.3.peg.4705"/>
<evidence type="ECO:0000313" key="3">
    <source>
        <dbReference type="EMBL" id="CCO60857.1"/>
    </source>
</evidence>
<dbReference type="EMBL" id="FO203527">
    <property type="protein sequence ID" value="CCO60857.1"/>
    <property type="molecule type" value="Genomic_DNA"/>
</dbReference>
<feature type="chain" id="PRO_5004650418" evidence="1">
    <location>
        <begin position="18"/>
        <end position="816"/>
    </location>
</feature>
<evidence type="ECO:0000259" key="2">
    <source>
        <dbReference type="Pfam" id="PF12262"/>
    </source>
</evidence>
<dbReference type="Pfam" id="PF12262">
    <property type="entry name" value="Lipase_bact_N"/>
    <property type="match status" value="1"/>
</dbReference>
<dbReference type="SUPFAM" id="SSF53474">
    <property type="entry name" value="alpha/beta-Hydrolases"/>
    <property type="match status" value="1"/>
</dbReference>
<sequence length="816" mass="85895">MSKKFSISLLASALILAGCGNDNQVTGDPTNNLESYLTESINRATTIKFTLQGKDANVPLPTNLFLNPEDGTLNIPPGADTAISNPKVGMGYADGFATSTPIYISLEGKGLASQTVSSGVRVFKLAKKLTDSTLVPTDVTELTFGVDFVAQSVKKASDNSDSTLIIVPIKPLDEKSEYMFVLTDDITDSDGNAIGTSSSYASLKTSTVTYTSGSLASAQSLIKGQEKIAALKGIDAKKIVYSAWFTTQSVGDVVFSTTAKLTGYRDNLASLWKNSANPSSADLSGVYGMTFGATSTFSDALTADTAFTKYVAEGDDTKSATMKAGIATVYAAGSVNTTNLNVSRGTVTLPHFLESSLDKFSTTPFESAMPSLAILNNALQDDDLKGVIGAQLVSAGINPTSLNSPAEQEKLVGLELKKPDGTALDSARILSRYSYIPKIKSVKEVPYILFTPSTVDDNTKLVIYQHGITSAKENLYTFAANLTGENLAVIAIDHPLHGERSLSDSISANKDALFYLNLKALPVARDNMRQSVLDLIGLRIALGKANFASTPLNGFTISGTNVKLMGHSLGGITGFTSLATAQAASSVVSGSDNFLKFSSGAYPNAGGHIAELLFASASFGPQIKHNLAKEADKSYAAYASSCQLKDADCYKNFETAQPAAAKTIEAKLIPFKVAAQTLVDTVDPYSIASSAEYFDSGNTFPSMLVQSDGDQTVPNNGYEGQNTSDEPLSPTVAFVGTEALATKLGLTAITGSSNTSYTGSRPFVQFNGTASHTSLLGPKKDDNSDVPHVLETRKVIADFLENDSLTPAVANTATLE</sequence>
<dbReference type="InterPro" id="IPR029058">
    <property type="entry name" value="AB_hydrolase_fold"/>
</dbReference>
<dbReference type="Gene3D" id="3.40.50.1820">
    <property type="entry name" value="alpha/beta hydrolase"/>
    <property type="match status" value="1"/>
</dbReference>
<accession>U4K6E4</accession>
<reference evidence="3 4" key="1">
    <citation type="journal article" date="2013" name="ISME J.">
        <title>Comparative genomics of pathogenic lineages of Vibrio nigripulchritudo identifies virulence-associated traits.</title>
        <authorList>
            <person name="Goudenege D."/>
            <person name="Labreuche Y."/>
            <person name="Krin E."/>
            <person name="Ansquer D."/>
            <person name="Mangenot S."/>
            <person name="Calteau A."/>
            <person name="Medigue C."/>
            <person name="Mazel D."/>
            <person name="Polz M.F."/>
            <person name="Le Roux F."/>
        </authorList>
    </citation>
    <scope>NUCLEOTIDE SEQUENCE [LARGE SCALE GENOMIC DNA]</scope>
    <source>
        <strain evidence="4">SnF1</strain>
    </source>
</reference>
<evidence type="ECO:0000313" key="4">
    <source>
        <dbReference type="Proteomes" id="UP000016895"/>
    </source>
</evidence>
<dbReference type="KEGG" id="vni:VIBNI_B1085"/>
<name>U4K6E4_9VIBR</name>
<keyword evidence="4" id="KW-1185">Reference proteome</keyword>
<gene>
    <name evidence="3" type="ORF">VIBNI_B1085</name>
</gene>
<dbReference type="STRING" id="28173.VIBNI_B1085"/>
<dbReference type="NCBIfam" id="TIGR03502">
    <property type="entry name" value="lipase_Pla1_cef"/>
    <property type="match status" value="1"/>
</dbReference>
<dbReference type="InterPro" id="IPR020009">
    <property type="entry name" value="VolA/Pla-1/cef"/>
</dbReference>
<dbReference type="PROSITE" id="PS51257">
    <property type="entry name" value="PROKAR_LIPOPROTEIN"/>
    <property type="match status" value="1"/>
</dbReference>
<dbReference type="InterPro" id="IPR025920">
    <property type="entry name" value="Lipase_bact_N"/>
</dbReference>
<feature type="domain" description="Bacterial virulence factor lipase N-terminal" evidence="2">
    <location>
        <begin position="33"/>
        <end position="260"/>
    </location>
</feature>
<proteinExistence type="predicted"/>
<protein>
    <submittedName>
        <fullName evidence="3">Putative extracellular lipase</fullName>
    </submittedName>
</protein>
<dbReference type="OrthoDB" id="5477453at2"/>
<dbReference type="AlphaFoldDB" id="U4K6E4"/>
<keyword evidence="1" id="KW-0732">Signal</keyword>
<dbReference type="Proteomes" id="UP000016895">
    <property type="component" value="Chromosome 2"/>
</dbReference>
<dbReference type="RefSeq" id="WP_022561396.1">
    <property type="nucleotide sequence ID" value="NC_022543.1"/>
</dbReference>